<accession>A0ABR2K1D1</accession>
<dbReference type="SUPFAM" id="SSF53756">
    <property type="entry name" value="UDP-Glycosyltransferase/glycogen phosphorylase"/>
    <property type="match status" value="1"/>
</dbReference>
<keyword evidence="7 9" id="KW-1133">Transmembrane helix</keyword>
<name>A0ABR2K1D1_9EUKA</name>
<feature type="transmembrane region" description="Helical" evidence="9">
    <location>
        <begin position="47"/>
        <end position="68"/>
    </location>
</feature>
<dbReference type="Pfam" id="PF13692">
    <property type="entry name" value="Glyco_trans_1_4"/>
    <property type="match status" value="1"/>
</dbReference>
<evidence type="ECO:0000256" key="2">
    <source>
        <dbReference type="ARBA" id="ARBA00004922"/>
    </source>
</evidence>
<evidence type="ECO:0000256" key="7">
    <source>
        <dbReference type="ARBA" id="ARBA00022989"/>
    </source>
</evidence>
<keyword evidence="3 10" id="KW-0328">Glycosyltransferase</keyword>
<evidence type="ECO:0000256" key="3">
    <source>
        <dbReference type="ARBA" id="ARBA00022676"/>
    </source>
</evidence>
<dbReference type="Gene3D" id="3.40.50.2000">
    <property type="entry name" value="Glycogen Phosphorylase B"/>
    <property type="match status" value="2"/>
</dbReference>
<protein>
    <submittedName>
        <fullName evidence="10">Mannosyltransferase</fullName>
    </submittedName>
</protein>
<sequence length="349" mass="40342">MKVILVGYDISDIPKKIKKLPNLSIRYIFPFLYKRYFLQTLLWPFQFIYYLIQMIGIAVNISSLNLVISTTTFYFIETICGIIVSKIHHSILIYDISIFSWYDHQITSFITKKLFSYGNFLICPTHSIEVVLKLAGFRPFIIPNAPDSDLIFVTEKVRNKLFNFLNVDENSFFIAVPISEFDHDKIDALENAANYLKRYGKPITFIVFGSGKLQEKFKDNINKIKIKNIDLKFFPFQYDIYPSVLSAFDIGIYFPESEFVLEISPRLLEMAASGIPIIAFRFGCVNEIVKENVNGIVLNNINELGSKLKEIIINKSVDLQSLRRSSALEDMNHKADELWDQAFDEILSK</sequence>
<keyword evidence="8 9" id="KW-0472">Membrane</keyword>
<evidence type="ECO:0000256" key="6">
    <source>
        <dbReference type="ARBA" id="ARBA00022824"/>
    </source>
</evidence>
<keyword evidence="6" id="KW-0256">Endoplasmic reticulum</keyword>
<dbReference type="EMBL" id="JAPFFF010000008">
    <property type="protein sequence ID" value="KAK8884903.1"/>
    <property type="molecule type" value="Genomic_DNA"/>
</dbReference>
<evidence type="ECO:0000256" key="8">
    <source>
        <dbReference type="ARBA" id="ARBA00023136"/>
    </source>
</evidence>
<dbReference type="InterPro" id="IPR026051">
    <property type="entry name" value="ALG1-like"/>
</dbReference>
<organism evidence="10 11">
    <name type="scientific">Tritrichomonas musculus</name>
    <dbReference type="NCBI Taxonomy" id="1915356"/>
    <lineage>
        <taxon>Eukaryota</taxon>
        <taxon>Metamonada</taxon>
        <taxon>Parabasalia</taxon>
        <taxon>Tritrichomonadida</taxon>
        <taxon>Tritrichomonadidae</taxon>
        <taxon>Tritrichomonas</taxon>
    </lineage>
</organism>
<comment type="caution">
    <text evidence="10">The sequence shown here is derived from an EMBL/GenBank/DDBJ whole genome shotgun (WGS) entry which is preliminary data.</text>
</comment>
<evidence type="ECO:0000313" key="11">
    <source>
        <dbReference type="Proteomes" id="UP001470230"/>
    </source>
</evidence>
<dbReference type="Proteomes" id="UP001470230">
    <property type="component" value="Unassembled WGS sequence"/>
</dbReference>
<keyword evidence="11" id="KW-1185">Reference proteome</keyword>
<reference evidence="10 11" key="1">
    <citation type="submission" date="2024-04" db="EMBL/GenBank/DDBJ databases">
        <title>Tritrichomonas musculus Genome.</title>
        <authorList>
            <person name="Alves-Ferreira E."/>
            <person name="Grigg M."/>
            <person name="Lorenzi H."/>
            <person name="Galac M."/>
        </authorList>
    </citation>
    <scope>NUCLEOTIDE SEQUENCE [LARGE SCALE GENOMIC DNA]</scope>
    <source>
        <strain evidence="10 11">EAF2021</strain>
    </source>
</reference>
<dbReference type="PANTHER" id="PTHR13036">
    <property type="entry name" value="BETA1,4 MANNOSYLTRANSFERASE"/>
    <property type="match status" value="1"/>
</dbReference>
<evidence type="ECO:0000256" key="1">
    <source>
        <dbReference type="ARBA" id="ARBA00004389"/>
    </source>
</evidence>
<keyword evidence="5 9" id="KW-0812">Transmembrane</keyword>
<evidence type="ECO:0000256" key="9">
    <source>
        <dbReference type="SAM" id="Phobius"/>
    </source>
</evidence>
<keyword evidence="4" id="KW-0808">Transferase</keyword>
<evidence type="ECO:0000256" key="4">
    <source>
        <dbReference type="ARBA" id="ARBA00022679"/>
    </source>
</evidence>
<comment type="subcellular location">
    <subcellularLocation>
        <location evidence="1">Endoplasmic reticulum membrane</location>
        <topology evidence="1">Single-pass membrane protein</topology>
    </subcellularLocation>
</comment>
<comment type="pathway">
    <text evidence="2">Protein modification; protein glycosylation.</text>
</comment>
<gene>
    <name evidence="10" type="ORF">M9Y10_044026</name>
</gene>
<dbReference type="PANTHER" id="PTHR13036:SF0">
    <property type="entry name" value="CHITOBIOSYLDIPHOSPHODOLICHOL BETA-MANNOSYLTRANSFERASE"/>
    <property type="match status" value="1"/>
</dbReference>
<proteinExistence type="predicted"/>
<evidence type="ECO:0000256" key="5">
    <source>
        <dbReference type="ARBA" id="ARBA00022692"/>
    </source>
</evidence>
<evidence type="ECO:0000313" key="10">
    <source>
        <dbReference type="EMBL" id="KAK8884903.1"/>
    </source>
</evidence>
<dbReference type="GO" id="GO:0016757">
    <property type="term" value="F:glycosyltransferase activity"/>
    <property type="evidence" value="ECO:0007669"/>
    <property type="project" value="UniProtKB-KW"/>
</dbReference>